<evidence type="ECO:0000256" key="5">
    <source>
        <dbReference type="ARBA" id="ARBA00022692"/>
    </source>
</evidence>
<name>A0ABS3J632_9HYPH</name>
<evidence type="ECO:0000256" key="4">
    <source>
        <dbReference type="ARBA" id="ARBA00022475"/>
    </source>
</evidence>
<keyword evidence="7 8" id="KW-0472">Membrane</keyword>
<keyword evidence="10" id="KW-1185">Reference proteome</keyword>
<dbReference type="EMBL" id="JAFMPY010000008">
    <property type="protein sequence ID" value="MBO0904031.1"/>
    <property type="molecule type" value="Genomic_DNA"/>
</dbReference>
<evidence type="ECO:0000256" key="3">
    <source>
        <dbReference type="ARBA" id="ARBA00022448"/>
    </source>
</evidence>
<comment type="subcellular location">
    <subcellularLocation>
        <location evidence="1 8">Cell membrane</location>
        <topology evidence="1 8">Multi-pass membrane protein</topology>
    </subcellularLocation>
</comment>
<dbReference type="Proteomes" id="UP000664288">
    <property type="component" value="Unassembled WGS sequence"/>
</dbReference>
<keyword evidence="6 8" id="KW-1133">Transmembrane helix</keyword>
<dbReference type="InterPro" id="IPR052017">
    <property type="entry name" value="TSUP"/>
</dbReference>
<keyword evidence="4 8" id="KW-1003">Cell membrane</keyword>
<dbReference type="RefSeq" id="WP_207350691.1">
    <property type="nucleotide sequence ID" value="NZ_JAFMPY010000008.1"/>
</dbReference>
<comment type="similarity">
    <text evidence="2 8">Belongs to the 4-toluene sulfonate uptake permease (TSUP) (TC 2.A.102) family.</text>
</comment>
<feature type="transmembrane region" description="Helical" evidence="8">
    <location>
        <begin position="104"/>
        <end position="123"/>
    </location>
</feature>
<evidence type="ECO:0000313" key="10">
    <source>
        <dbReference type="Proteomes" id="UP000664288"/>
    </source>
</evidence>
<feature type="transmembrane region" description="Helical" evidence="8">
    <location>
        <begin position="79"/>
        <end position="98"/>
    </location>
</feature>
<feature type="transmembrane region" description="Helical" evidence="8">
    <location>
        <begin position="159"/>
        <end position="176"/>
    </location>
</feature>
<dbReference type="PANTHER" id="PTHR30269:SF0">
    <property type="entry name" value="MEMBRANE TRANSPORTER PROTEIN YFCA-RELATED"/>
    <property type="match status" value="1"/>
</dbReference>
<keyword evidence="3" id="KW-0813">Transport</keyword>
<gene>
    <name evidence="9" type="ORF">J1C47_10280</name>
</gene>
<comment type="caution">
    <text evidence="9">The sequence shown here is derived from an EMBL/GenBank/DDBJ whole genome shotgun (WGS) entry which is preliminary data.</text>
</comment>
<feature type="transmembrane region" description="Helical" evidence="8">
    <location>
        <begin position="188"/>
        <end position="210"/>
    </location>
</feature>
<dbReference type="PANTHER" id="PTHR30269">
    <property type="entry name" value="TRANSMEMBRANE PROTEIN YFCA"/>
    <property type="match status" value="1"/>
</dbReference>
<sequence>MPMTLDILLFLVAAAFLAGYVDAVAGGGGLITIPALLIAGVPPLTALGTNKVQSLFGSGSATLAYAAKGHMRLKEQAPVALLSFAGACLGALGARILPTTILQTGLPFLLIAVALFFALKPGLSDVDAERRVSPAVFAVALVPLIGAYDGLFGPGTGSFFMLAFVALAGYGVLKATAHTKLLNFASNLGGFAVFALSGAVIWKVGLAMGLAQFVGARLGAMTAMRFGARFIRPLLVVVCLALAIKLLWQ</sequence>
<evidence type="ECO:0000256" key="2">
    <source>
        <dbReference type="ARBA" id="ARBA00009142"/>
    </source>
</evidence>
<dbReference type="Pfam" id="PF01925">
    <property type="entry name" value="TauE"/>
    <property type="match status" value="1"/>
</dbReference>
<organism evidence="9 10">
    <name type="scientific">Jiella sonneratiae</name>
    <dbReference type="NCBI Taxonomy" id="2816856"/>
    <lineage>
        <taxon>Bacteria</taxon>
        <taxon>Pseudomonadati</taxon>
        <taxon>Pseudomonadota</taxon>
        <taxon>Alphaproteobacteria</taxon>
        <taxon>Hyphomicrobiales</taxon>
        <taxon>Aurantimonadaceae</taxon>
        <taxon>Jiella</taxon>
    </lineage>
</organism>
<feature type="transmembrane region" description="Helical" evidence="8">
    <location>
        <begin position="230"/>
        <end position="248"/>
    </location>
</feature>
<dbReference type="InterPro" id="IPR002781">
    <property type="entry name" value="TM_pro_TauE-like"/>
</dbReference>
<evidence type="ECO:0000256" key="1">
    <source>
        <dbReference type="ARBA" id="ARBA00004651"/>
    </source>
</evidence>
<evidence type="ECO:0000256" key="6">
    <source>
        <dbReference type="ARBA" id="ARBA00022989"/>
    </source>
</evidence>
<proteinExistence type="inferred from homology"/>
<keyword evidence="5 8" id="KW-0812">Transmembrane</keyword>
<evidence type="ECO:0000256" key="7">
    <source>
        <dbReference type="ARBA" id="ARBA00023136"/>
    </source>
</evidence>
<reference evidence="9 10" key="1">
    <citation type="submission" date="2021-03" db="EMBL/GenBank/DDBJ databases">
        <title>Whole genome sequence of Jiella sp. MQZ13P-4.</title>
        <authorList>
            <person name="Tuo L."/>
        </authorList>
    </citation>
    <scope>NUCLEOTIDE SEQUENCE [LARGE SCALE GENOMIC DNA]</scope>
    <source>
        <strain evidence="9 10">MQZ13P-4</strain>
    </source>
</reference>
<evidence type="ECO:0000256" key="8">
    <source>
        <dbReference type="RuleBase" id="RU363041"/>
    </source>
</evidence>
<evidence type="ECO:0000313" key="9">
    <source>
        <dbReference type="EMBL" id="MBO0904031.1"/>
    </source>
</evidence>
<protein>
    <recommendedName>
        <fullName evidence="8">Probable membrane transporter protein</fullName>
    </recommendedName>
</protein>
<accession>A0ABS3J632</accession>